<name>A0A814QUB9_9BILA</name>
<feature type="non-terminal residue" evidence="3">
    <location>
        <position position="1"/>
    </location>
</feature>
<dbReference type="AlphaFoldDB" id="A0A814QUB9"/>
<keyword evidence="1" id="KW-0812">Transmembrane</keyword>
<evidence type="ECO:0000313" key="3">
    <source>
        <dbReference type="EMBL" id="CAF1124617.1"/>
    </source>
</evidence>
<evidence type="ECO:0000259" key="2">
    <source>
        <dbReference type="Pfam" id="PF10551"/>
    </source>
</evidence>
<dbReference type="OrthoDB" id="9974479at2759"/>
<keyword evidence="4" id="KW-1185">Reference proteome</keyword>
<sequence length="297" mass="34297">ASFFFGYKATELTLEQPDPAKQLIGGFYEDLAVALPAYTSIKPALSKRKRISRPKFPKSILKLNLTGEYTKTALNERFMVLNKKNKIIVFASPPQLEVLSKSTQWYADGTFKSAAKFFYQLYILHSLINNIMVPCCFALMNRRRTRDYNVVLKSIEKAAKENNLVLKPQVIMTDFELAPINAFKSNYQGIRSLKADYKNNISYSQWFKTFCCLAIVPIEEVDDLFEKILENKTLNPKIDKILDYFVGTYLEGSFSLEMWNYFDTNGTPRTKNNLEGYNSKLNKHIGIFHPDIYRAFD</sequence>
<protein>
    <recommendedName>
        <fullName evidence="2">MULE transposase domain-containing protein</fullName>
    </recommendedName>
</protein>
<keyword evidence="1" id="KW-1133">Transmembrane helix</keyword>
<dbReference type="Pfam" id="PF10551">
    <property type="entry name" value="MULE"/>
    <property type="match status" value="1"/>
</dbReference>
<accession>A0A814QUB9</accession>
<feature type="transmembrane region" description="Helical" evidence="1">
    <location>
        <begin position="117"/>
        <end position="140"/>
    </location>
</feature>
<dbReference type="InterPro" id="IPR018289">
    <property type="entry name" value="MULE_transposase_dom"/>
</dbReference>
<dbReference type="EMBL" id="CAJNOC010009079">
    <property type="protein sequence ID" value="CAF1124617.1"/>
    <property type="molecule type" value="Genomic_DNA"/>
</dbReference>
<comment type="caution">
    <text evidence="3">The sequence shown here is derived from an EMBL/GenBank/DDBJ whole genome shotgun (WGS) entry which is preliminary data.</text>
</comment>
<feature type="domain" description="MULE transposase" evidence="2">
    <location>
        <begin position="105"/>
        <end position="190"/>
    </location>
</feature>
<gene>
    <name evidence="3" type="ORF">OXX778_LOCUS22199</name>
</gene>
<evidence type="ECO:0000256" key="1">
    <source>
        <dbReference type="SAM" id="Phobius"/>
    </source>
</evidence>
<reference evidence="3" key="1">
    <citation type="submission" date="2021-02" db="EMBL/GenBank/DDBJ databases">
        <authorList>
            <person name="Nowell W R."/>
        </authorList>
    </citation>
    <scope>NUCLEOTIDE SEQUENCE</scope>
    <source>
        <strain evidence="3">Ploen Becks lab</strain>
    </source>
</reference>
<dbReference type="Proteomes" id="UP000663879">
    <property type="component" value="Unassembled WGS sequence"/>
</dbReference>
<evidence type="ECO:0000313" key="4">
    <source>
        <dbReference type="Proteomes" id="UP000663879"/>
    </source>
</evidence>
<proteinExistence type="predicted"/>
<keyword evidence="1" id="KW-0472">Membrane</keyword>
<organism evidence="3 4">
    <name type="scientific">Brachionus calyciflorus</name>
    <dbReference type="NCBI Taxonomy" id="104777"/>
    <lineage>
        <taxon>Eukaryota</taxon>
        <taxon>Metazoa</taxon>
        <taxon>Spiralia</taxon>
        <taxon>Gnathifera</taxon>
        <taxon>Rotifera</taxon>
        <taxon>Eurotatoria</taxon>
        <taxon>Monogononta</taxon>
        <taxon>Pseudotrocha</taxon>
        <taxon>Ploima</taxon>
        <taxon>Brachionidae</taxon>
        <taxon>Brachionus</taxon>
    </lineage>
</organism>